<dbReference type="Proteomes" id="UP000726170">
    <property type="component" value="Unassembled WGS sequence"/>
</dbReference>
<keyword evidence="2" id="KW-0732">Signal</keyword>
<evidence type="ECO:0000256" key="2">
    <source>
        <dbReference type="SAM" id="SignalP"/>
    </source>
</evidence>
<dbReference type="PANTHER" id="PTHR30535">
    <property type="entry name" value="VITAMIN B12-BINDING PROTEIN"/>
    <property type="match status" value="1"/>
</dbReference>
<dbReference type="EMBL" id="JAHLQF010000002">
    <property type="protein sequence ID" value="MBU5484558.1"/>
    <property type="molecule type" value="Genomic_DNA"/>
</dbReference>
<reference evidence="4 5" key="1">
    <citation type="submission" date="2021-06" db="EMBL/GenBank/DDBJ databases">
        <authorList>
            <person name="Sun Q."/>
            <person name="Li D."/>
        </authorList>
    </citation>
    <scope>NUCLEOTIDE SEQUENCE [LARGE SCALE GENOMIC DNA]</scope>
    <source>
        <strain evidence="4 5">MSJ-11</strain>
    </source>
</reference>
<evidence type="ECO:0000313" key="4">
    <source>
        <dbReference type="EMBL" id="MBU5484558.1"/>
    </source>
</evidence>
<keyword evidence="5" id="KW-1185">Reference proteome</keyword>
<name>A0ABS6EHR1_9CLOT</name>
<comment type="caution">
    <text evidence="4">The sequence shown here is derived from an EMBL/GenBank/DDBJ whole genome shotgun (WGS) entry which is preliminary data.</text>
</comment>
<dbReference type="InterPro" id="IPR002491">
    <property type="entry name" value="ABC_transptr_periplasmic_BD"/>
</dbReference>
<proteinExistence type="inferred from homology"/>
<feature type="signal peptide" evidence="2">
    <location>
        <begin position="1"/>
        <end position="22"/>
    </location>
</feature>
<evidence type="ECO:0000256" key="1">
    <source>
        <dbReference type="ARBA" id="ARBA00008814"/>
    </source>
</evidence>
<comment type="similarity">
    <text evidence="1">Belongs to the bacterial solute-binding protein 8 family.</text>
</comment>
<evidence type="ECO:0000313" key="5">
    <source>
        <dbReference type="Proteomes" id="UP000726170"/>
    </source>
</evidence>
<dbReference type="PANTHER" id="PTHR30535:SF33">
    <property type="entry name" value="PERIPLASMIC BINDING PROTEIN"/>
    <property type="match status" value="1"/>
</dbReference>
<dbReference type="RefSeq" id="WP_216439028.1">
    <property type="nucleotide sequence ID" value="NZ_JAHLQF010000002.1"/>
</dbReference>
<dbReference type="InterPro" id="IPR050902">
    <property type="entry name" value="ABC_Transporter_SBP"/>
</dbReference>
<sequence>MNQKNKRLFLVWFCTMLLFVFAGCNTDKSKEEIKSGSEAKTVTITDNAGRTVEVPFPLERVVVASRYNNELIRACGAIDKVVGVDLNTAQDREYWSDFDPNNTIGKGQNELNYEKIIELKPQALILPKNGSYKEAEEKLSQFDIKVIVISGYDTEDFENQIKNIGKIFDKKEKAEKFIACFKEPLEYINKQLKGVEKRKVYWEDIKDYRTSFEGDYYYKMIELSGGENIFAGEQKAASSAEIDPEKVIIKNPDVIVKTVTPKAALSGTGLYTAPTLEQMNQTIQDIKKRPGWDEITAVKNDNVYLMTQFGHGGASKLIGSVYLAKWIYPDKLQDLNPDEIFRKWLEDFQGFKYIDGHFYPAPKTK</sequence>
<feature type="chain" id="PRO_5045639624" evidence="2">
    <location>
        <begin position="23"/>
        <end position="365"/>
    </location>
</feature>
<accession>A0ABS6EHR1</accession>
<organism evidence="4 5">
    <name type="scientific">Clostridium mobile</name>
    <dbReference type="NCBI Taxonomy" id="2841512"/>
    <lineage>
        <taxon>Bacteria</taxon>
        <taxon>Bacillati</taxon>
        <taxon>Bacillota</taxon>
        <taxon>Clostridia</taxon>
        <taxon>Eubacteriales</taxon>
        <taxon>Clostridiaceae</taxon>
        <taxon>Clostridium</taxon>
    </lineage>
</organism>
<evidence type="ECO:0000259" key="3">
    <source>
        <dbReference type="PROSITE" id="PS50983"/>
    </source>
</evidence>
<feature type="domain" description="Fe/B12 periplasmic-binding" evidence="3">
    <location>
        <begin position="60"/>
        <end position="335"/>
    </location>
</feature>
<gene>
    <name evidence="4" type="ORF">KQI86_09465</name>
</gene>
<dbReference type="PROSITE" id="PS51257">
    <property type="entry name" value="PROKAR_LIPOPROTEIN"/>
    <property type="match status" value="1"/>
</dbReference>
<protein>
    <submittedName>
        <fullName evidence="4">ABC transporter substrate-binding protein</fullName>
    </submittedName>
</protein>
<dbReference type="PROSITE" id="PS50983">
    <property type="entry name" value="FE_B12_PBP"/>
    <property type="match status" value="1"/>
</dbReference>
<dbReference type="Pfam" id="PF01497">
    <property type="entry name" value="Peripla_BP_2"/>
    <property type="match status" value="1"/>
</dbReference>